<keyword evidence="3" id="KW-1185">Reference proteome</keyword>
<dbReference type="Proteomes" id="UP000218164">
    <property type="component" value="Unassembled WGS sequence"/>
</dbReference>
<keyword evidence="1" id="KW-0472">Membrane</keyword>
<dbReference type="EMBL" id="LMVP01000223">
    <property type="protein sequence ID" value="PAV12555.1"/>
    <property type="molecule type" value="Genomic_DNA"/>
</dbReference>
<gene>
    <name evidence="2" type="ORF">ASJ81_01355</name>
</gene>
<protein>
    <submittedName>
        <fullName evidence="2">Uncharacterized protein</fullName>
    </submittedName>
</protein>
<name>A0A2A2HTC3_9EURY</name>
<evidence type="ECO:0000313" key="2">
    <source>
        <dbReference type="EMBL" id="PAV12555.1"/>
    </source>
</evidence>
<accession>A0A2A2HTC3</accession>
<evidence type="ECO:0000256" key="1">
    <source>
        <dbReference type="SAM" id="Phobius"/>
    </source>
</evidence>
<organism evidence="2 3">
    <name type="scientific">Methanosarcina spelaei</name>
    <dbReference type="NCBI Taxonomy" id="1036679"/>
    <lineage>
        <taxon>Archaea</taxon>
        <taxon>Methanobacteriati</taxon>
        <taxon>Methanobacteriota</taxon>
        <taxon>Stenosarchaea group</taxon>
        <taxon>Methanomicrobia</taxon>
        <taxon>Methanosarcinales</taxon>
        <taxon>Methanosarcinaceae</taxon>
        <taxon>Methanosarcina</taxon>
    </lineage>
</organism>
<feature type="transmembrane region" description="Helical" evidence="1">
    <location>
        <begin position="48"/>
        <end position="70"/>
    </location>
</feature>
<comment type="caution">
    <text evidence="2">The sequence shown here is derived from an EMBL/GenBank/DDBJ whole genome shotgun (WGS) entry which is preliminary data.</text>
</comment>
<reference evidence="2 3" key="1">
    <citation type="journal article" date="2017" name="BMC Genomics">
        <title>Genomic analysis of methanogenic archaea reveals a shift towards energy conservation.</title>
        <authorList>
            <person name="Gilmore S.P."/>
            <person name="Henske J.K."/>
            <person name="Sexton J.A."/>
            <person name="Solomon K.V."/>
            <person name="Seppala S."/>
            <person name="Yoo J.I."/>
            <person name="Huyett L.M."/>
            <person name="Pressman A."/>
            <person name="Cogan J.Z."/>
            <person name="Kivenson V."/>
            <person name="Peng X."/>
            <person name="Tan Y."/>
            <person name="Valentine D.L."/>
            <person name="O'Malley M.A."/>
        </authorList>
    </citation>
    <scope>NUCLEOTIDE SEQUENCE [LARGE SCALE GENOMIC DNA]</scope>
    <source>
        <strain evidence="2 3">MC-15</strain>
    </source>
</reference>
<dbReference type="AlphaFoldDB" id="A0A2A2HTC3"/>
<keyword evidence="1" id="KW-0812">Transmembrane</keyword>
<evidence type="ECO:0000313" key="3">
    <source>
        <dbReference type="Proteomes" id="UP000218164"/>
    </source>
</evidence>
<proteinExistence type="predicted"/>
<sequence length="74" mass="8292">MLAGVSQRPAVISAFVCFVSLKEADVSEKGKVLHVKVRKTNINPKKIILLDVLILDHLVFLLVSTVFFVYEFGF</sequence>
<keyword evidence="1" id="KW-1133">Transmembrane helix</keyword>